<dbReference type="GeneID" id="116204165"/>
<dbReference type="EMBL" id="PGOL01000789">
    <property type="protein sequence ID" value="PKI64884.1"/>
    <property type="molecule type" value="Genomic_DNA"/>
</dbReference>
<protein>
    <submittedName>
        <fullName evidence="4">Uncharacterized protein</fullName>
    </submittedName>
</protein>
<dbReference type="PANTHER" id="PTHR31175">
    <property type="entry name" value="AUXIN-RESPONSIVE FAMILY PROTEIN"/>
    <property type="match status" value="1"/>
</dbReference>
<evidence type="ECO:0000256" key="1">
    <source>
        <dbReference type="ARBA" id="ARBA00006974"/>
    </source>
</evidence>
<keyword evidence="2" id="KW-0217">Developmental protein</keyword>
<dbReference type="STRING" id="22663.A0A2I0K8N4"/>
<dbReference type="InterPro" id="IPR003676">
    <property type="entry name" value="SAUR_fam"/>
</dbReference>
<evidence type="ECO:0000256" key="2">
    <source>
        <dbReference type="ARBA" id="ARBA00022473"/>
    </source>
</evidence>
<evidence type="ECO:0000256" key="3">
    <source>
        <dbReference type="ARBA" id="ARBA00022604"/>
    </source>
</evidence>
<dbReference type="PANTHER" id="PTHR31175:SF82">
    <property type="entry name" value="AUXIN-RESPONSIVE PROTEIN SAUR65"/>
    <property type="match status" value="1"/>
</dbReference>
<sequence>MISLVKSGSKWQKKAELGRSPRISYLGTEDKLNHDSPAHKGHFVSYTTDDERFTLPLKYLGNEIFQQLLKMSEDEFGLPGDGPIRVPCDAVFMQSVVLLIRQGVTKDLEKALVNSIASCHCNLDSVLQQSFISQQGILCG</sequence>
<dbReference type="Pfam" id="PF02519">
    <property type="entry name" value="Auxin_inducible"/>
    <property type="match status" value="1"/>
</dbReference>
<name>A0A2I0K8N4_PUNGR</name>
<organism evidence="4 5">
    <name type="scientific">Punica granatum</name>
    <name type="common">Pomegranate</name>
    <dbReference type="NCBI Taxonomy" id="22663"/>
    <lineage>
        <taxon>Eukaryota</taxon>
        <taxon>Viridiplantae</taxon>
        <taxon>Streptophyta</taxon>
        <taxon>Embryophyta</taxon>
        <taxon>Tracheophyta</taxon>
        <taxon>Spermatophyta</taxon>
        <taxon>Magnoliopsida</taxon>
        <taxon>eudicotyledons</taxon>
        <taxon>Gunneridae</taxon>
        <taxon>Pentapetalae</taxon>
        <taxon>rosids</taxon>
        <taxon>malvids</taxon>
        <taxon>Myrtales</taxon>
        <taxon>Lythraceae</taxon>
        <taxon>Punica</taxon>
    </lineage>
</organism>
<evidence type="ECO:0000313" key="4">
    <source>
        <dbReference type="EMBL" id="PKI64884.1"/>
    </source>
</evidence>
<reference evidence="4 5" key="1">
    <citation type="submission" date="2017-11" db="EMBL/GenBank/DDBJ databases">
        <title>De-novo sequencing of pomegranate (Punica granatum L.) genome.</title>
        <authorList>
            <person name="Akparov Z."/>
            <person name="Amiraslanov A."/>
            <person name="Hajiyeva S."/>
            <person name="Abbasov M."/>
            <person name="Kaur K."/>
            <person name="Hamwieh A."/>
            <person name="Solovyev V."/>
            <person name="Salamov A."/>
            <person name="Braich B."/>
            <person name="Kosarev P."/>
            <person name="Mahmoud A."/>
            <person name="Hajiyev E."/>
            <person name="Babayeva S."/>
            <person name="Izzatullayeva V."/>
            <person name="Mammadov A."/>
            <person name="Mammadov A."/>
            <person name="Sharifova S."/>
            <person name="Ojaghi J."/>
            <person name="Eynullazada K."/>
            <person name="Bayramov B."/>
            <person name="Abdulazimova A."/>
            <person name="Shahmuradov I."/>
        </authorList>
    </citation>
    <scope>NUCLEOTIDE SEQUENCE [LARGE SCALE GENOMIC DNA]</scope>
    <source>
        <strain evidence="5">cv. AG2017</strain>
        <tissue evidence="4">Leaf</tissue>
    </source>
</reference>
<evidence type="ECO:0000313" key="5">
    <source>
        <dbReference type="Proteomes" id="UP000233551"/>
    </source>
</evidence>
<keyword evidence="5" id="KW-1185">Reference proteome</keyword>
<dbReference type="OrthoDB" id="1936278at2759"/>
<comment type="similarity">
    <text evidence="1">Belongs to the ARG7 family.</text>
</comment>
<gene>
    <name evidence="4" type="ORF">CRG98_014727</name>
</gene>
<keyword evidence="3" id="KW-0341">Growth regulation</keyword>
<dbReference type="Proteomes" id="UP000233551">
    <property type="component" value="Unassembled WGS sequence"/>
</dbReference>
<comment type="caution">
    <text evidence="4">The sequence shown here is derived from an EMBL/GenBank/DDBJ whole genome shotgun (WGS) entry which is preliminary data.</text>
</comment>
<dbReference type="GO" id="GO:0009733">
    <property type="term" value="P:response to auxin"/>
    <property type="evidence" value="ECO:0007669"/>
    <property type="project" value="InterPro"/>
</dbReference>
<accession>A0A2I0K8N4</accession>
<dbReference type="AlphaFoldDB" id="A0A2I0K8N4"/>
<proteinExistence type="inferred from homology"/>